<gene>
    <name evidence="1" type="ORF">GKZ28_21950</name>
</gene>
<name>A0A964RRM8_9CLOT</name>
<organism evidence="1 2">
    <name type="scientific">Clostridium chromiireducens</name>
    <dbReference type="NCBI Taxonomy" id="225345"/>
    <lineage>
        <taxon>Bacteria</taxon>
        <taxon>Bacillati</taxon>
        <taxon>Bacillota</taxon>
        <taxon>Clostridia</taxon>
        <taxon>Eubacteriales</taxon>
        <taxon>Clostridiaceae</taxon>
        <taxon>Clostridium</taxon>
    </lineage>
</organism>
<dbReference type="Proteomes" id="UP000656077">
    <property type="component" value="Unassembled WGS sequence"/>
</dbReference>
<dbReference type="AlphaFoldDB" id="A0A964RRM8"/>
<dbReference type="EMBL" id="WSRQ01000053">
    <property type="protein sequence ID" value="MVX66343.1"/>
    <property type="molecule type" value="Genomic_DNA"/>
</dbReference>
<accession>A0A964RRM8</accession>
<sequence>MKYYLITYSAEITLSGNRIYWSKAINSNPVDYFIEVKEEEEGKQTINHYKNFALNFFTEITEEQYLRLNE</sequence>
<reference evidence="1" key="1">
    <citation type="submission" date="2019-12" db="EMBL/GenBank/DDBJ databases">
        <title>Microbes associate with the intestines of laboratory mice.</title>
        <authorList>
            <person name="Navarre W."/>
            <person name="Wong E."/>
        </authorList>
    </citation>
    <scope>NUCLEOTIDE SEQUENCE</scope>
    <source>
        <strain evidence="1">NM79_F5</strain>
    </source>
</reference>
<comment type="caution">
    <text evidence="1">The sequence shown here is derived from an EMBL/GenBank/DDBJ whole genome shotgun (WGS) entry which is preliminary data.</text>
</comment>
<evidence type="ECO:0000313" key="2">
    <source>
        <dbReference type="Proteomes" id="UP000656077"/>
    </source>
</evidence>
<proteinExistence type="predicted"/>
<protein>
    <submittedName>
        <fullName evidence="1">Uncharacterized protein</fullName>
    </submittedName>
</protein>
<evidence type="ECO:0000313" key="1">
    <source>
        <dbReference type="EMBL" id="MVX66343.1"/>
    </source>
</evidence>
<dbReference type="RefSeq" id="WP_160360918.1">
    <property type="nucleotide sequence ID" value="NZ_WSRQ01000053.1"/>
</dbReference>